<name>A0A0S7WTJ0_UNCT6</name>
<evidence type="ECO:0000259" key="1">
    <source>
        <dbReference type="PROSITE" id="PS51186"/>
    </source>
</evidence>
<dbReference type="AlphaFoldDB" id="A0A0S7WTJ0"/>
<accession>A0A0S7WTJ0</accession>
<reference evidence="2 3" key="1">
    <citation type="journal article" date="2015" name="Microbiome">
        <title>Genomic resolution of linkages in carbon, nitrogen, and sulfur cycling among widespread estuary sediment bacteria.</title>
        <authorList>
            <person name="Baker B.J."/>
            <person name="Lazar C.S."/>
            <person name="Teske A.P."/>
            <person name="Dick G.J."/>
        </authorList>
    </citation>
    <scope>NUCLEOTIDE SEQUENCE [LARGE SCALE GENOMIC DNA]</scope>
    <source>
        <strain evidence="2">DG_24</strain>
    </source>
</reference>
<dbReference type="Gene3D" id="3.40.630.30">
    <property type="match status" value="1"/>
</dbReference>
<dbReference type="CDD" id="cd04301">
    <property type="entry name" value="NAT_SF"/>
    <property type="match status" value="1"/>
</dbReference>
<protein>
    <recommendedName>
        <fullName evidence="1">N-acetyltransferase domain-containing protein</fullName>
    </recommendedName>
</protein>
<comment type="caution">
    <text evidence="2">The sequence shown here is derived from an EMBL/GenBank/DDBJ whole genome shotgun (WGS) entry which is preliminary data.</text>
</comment>
<evidence type="ECO:0000313" key="2">
    <source>
        <dbReference type="EMBL" id="KPJ53451.1"/>
    </source>
</evidence>
<dbReference type="InterPro" id="IPR016181">
    <property type="entry name" value="Acyl_CoA_acyltransferase"/>
</dbReference>
<feature type="domain" description="N-acetyltransferase" evidence="1">
    <location>
        <begin position="11"/>
        <end position="195"/>
    </location>
</feature>
<organism evidence="2 3">
    <name type="scientific">candidate division TA06 bacterium DG_24</name>
    <dbReference type="NCBI Taxonomy" id="1703770"/>
    <lineage>
        <taxon>Bacteria</taxon>
        <taxon>Bacteria division TA06</taxon>
    </lineage>
</organism>
<dbReference type="GO" id="GO:0016747">
    <property type="term" value="F:acyltransferase activity, transferring groups other than amino-acyl groups"/>
    <property type="evidence" value="ECO:0007669"/>
    <property type="project" value="InterPro"/>
</dbReference>
<dbReference type="Pfam" id="PF00583">
    <property type="entry name" value="Acetyltransf_1"/>
    <property type="match status" value="1"/>
</dbReference>
<dbReference type="InterPro" id="IPR000182">
    <property type="entry name" value="GNAT_dom"/>
</dbReference>
<gene>
    <name evidence="2" type="ORF">AMJ39_04740</name>
</gene>
<evidence type="ECO:0000313" key="3">
    <source>
        <dbReference type="Proteomes" id="UP000052008"/>
    </source>
</evidence>
<dbReference type="Proteomes" id="UP000052008">
    <property type="component" value="Unassembled WGS sequence"/>
</dbReference>
<dbReference type="EMBL" id="LIZS01000019">
    <property type="protein sequence ID" value="KPJ53451.1"/>
    <property type="molecule type" value="Genomic_DNA"/>
</dbReference>
<dbReference type="PROSITE" id="PS51186">
    <property type="entry name" value="GNAT"/>
    <property type="match status" value="1"/>
</dbReference>
<dbReference type="SUPFAM" id="SSF55729">
    <property type="entry name" value="Acyl-CoA N-acyltransferases (Nat)"/>
    <property type="match status" value="1"/>
</dbReference>
<dbReference type="STRING" id="1703770.AMJ39_04740"/>
<sequence>MPRDKCNLGDLEFHPLTPDRWPDFETLFGKRGACGGCWCMWWRTTRSRFEQQKGEGNRTAMRAIVDSGEVPGIIAYTQGVPIGWCSVAPRDSFPALDRSRILKCIDETPVWSLVCFFIKKDYRNRGLSLRLIEAAIEYVRKKGGKVLEAYPVEPKKPRTAPAFAWTGLASAFRKTGFVECIRRSETRPIMRYSIPED</sequence>
<proteinExistence type="predicted"/>